<dbReference type="Pfam" id="PF00672">
    <property type="entry name" value="HAMP"/>
    <property type="match status" value="1"/>
</dbReference>
<dbReference type="GO" id="GO:0030295">
    <property type="term" value="F:protein kinase activator activity"/>
    <property type="evidence" value="ECO:0007669"/>
    <property type="project" value="TreeGrafter"/>
</dbReference>
<comment type="catalytic activity">
    <reaction evidence="1">
        <text>ATP + protein L-histidine = ADP + protein N-phospho-L-histidine.</text>
        <dbReference type="EC" id="2.7.13.3"/>
    </reaction>
</comment>
<dbReference type="SMART" id="SM00086">
    <property type="entry name" value="PAC"/>
    <property type="match status" value="1"/>
</dbReference>
<evidence type="ECO:0000256" key="4">
    <source>
        <dbReference type="ARBA" id="ARBA00022553"/>
    </source>
</evidence>
<dbReference type="CDD" id="cd00130">
    <property type="entry name" value="PAS"/>
    <property type="match status" value="1"/>
</dbReference>
<dbReference type="InterPro" id="IPR003661">
    <property type="entry name" value="HisK_dim/P_dom"/>
</dbReference>
<name>A5GDS4_GEOUR</name>
<dbReference type="Gene3D" id="3.30.450.20">
    <property type="entry name" value="PAS domain"/>
    <property type="match status" value="1"/>
</dbReference>
<evidence type="ECO:0000256" key="5">
    <source>
        <dbReference type="ARBA" id="ARBA00022679"/>
    </source>
</evidence>
<evidence type="ECO:0000259" key="9">
    <source>
        <dbReference type="PROSITE" id="PS50109"/>
    </source>
</evidence>
<dbReference type="GO" id="GO:0016020">
    <property type="term" value="C:membrane"/>
    <property type="evidence" value="ECO:0007669"/>
    <property type="project" value="UniProtKB-SubCell"/>
</dbReference>
<dbReference type="PANTHER" id="PTHR42878">
    <property type="entry name" value="TWO-COMPONENT HISTIDINE KINASE"/>
    <property type="match status" value="1"/>
</dbReference>
<dbReference type="InterPro" id="IPR000014">
    <property type="entry name" value="PAS"/>
</dbReference>
<dbReference type="NCBIfam" id="TIGR00229">
    <property type="entry name" value="sensory_box"/>
    <property type="match status" value="1"/>
</dbReference>
<dbReference type="STRING" id="351605.Gura_0051"/>
<dbReference type="GO" id="GO:0000155">
    <property type="term" value="F:phosphorelay sensor kinase activity"/>
    <property type="evidence" value="ECO:0007669"/>
    <property type="project" value="InterPro"/>
</dbReference>
<dbReference type="PROSITE" id="PS50112">
    <property type="entry name" value="PAS"/>
    <property type="match status" value="1"/>
</dbReference>
<feature type="domain" description="PAC" evidence="11">
    <location>
        <begin position="340"/>
        <end position="392"/>
    </location>
</feature>
<keyword evidence="8" id="KW-1133">Transmembrane helix</keyword>
<dbReference type="HOGENOM" id="CLU_419645_0_0_7"/>
<dbReference type="InterPro" id="IPR004358">
    <property type="entry name" value="Sig_transdc_His_kin-like_C"/>
</dbReference>
<feature type="domain" description="PAS" evidence="10">
    <location>
        <begin position="275"/>
        <end position="317"/>
    </location>
</feature>
<accession>A5GDS4</accession>
<dbReference type="SMART" id="SM00304">
    <property type="entry name" value="HAMP"/>
    <property type="match status" value="1"/>
</dbReference>
<gene>
    <name evidence="13" type="ordered locus">Gura_0051</name>
</gene>
<dbReference type="InterPro" id="IPR036890">
    <property type="entry name" value="HATPase_C_sf"/>
</dbReference>
<dbReference type="KEGG" id="gur:Gura_0051"/>
<proteinExistence type="predicted"/>
<keyword evidence="5" id="KW-0808">Transferase</keyword>
<feature type="domain" description="Histidine kinase" evidence="9">
    <location>
        <begin position="410"/>
        <end position="645"/>
    </location>
</feature>
<dbReference type="Gene3D" id="6.10.340.10">
    <property type="match status" value="1"/>
</dbReference>
<keyword evidence="6 13" id="KW-0418">Kinase</keyword>
<dbReference type="GO" id="GO:0007234">
    <property type="term" value="P:osmosensory signaling via phosphorelay pathway"/>
    <property type="evidence" value="ECO:0007669"/>
    <property type="project" value="TreeGrafter"/>
</dbReference>
<dbReference type="CDD" id="cd00082">
    <property type="entry name" value="HisKA"/>
    <property type="match status" value="1"/>
</dbReference>
<keyword evidence="14" id="KW-1185">Reference proteome</keyword>
<dbReference type="SMART" id="SM00387">
    <property type="entry name" value="HATPase_c"/>
    <property type="match status" value="1"/>
</dbReference>
<evidence type="ECO:0000259" key="11">
    <source>
        <dbReference type="PROSITE" id="PS50113"/>
    </source>
</evidence>
<evidence type="ECO:0000313" key="13">
    <source>
        <dbReference type="EMBL" id="ABQ24269.1"/>
    </source>
</evidence>
<dbReference type="SUPFAM" id="SSF55874">
    <property type="entry name" value="ATPase domain of HSP90 chaperone/DNA topoisomerase II/histidine kinase"/>
    <property type="match status" value="1"/>
</dbReference>
<dbReference type="Proteomes" id="UP000006695">
    <property type="component" value="Chromosome"/>
</dbReference>
<dbReference type="OrthoDB" id="5499652at2"/>
<dbReference type="AlphaFoldDB" id="A5GDS4"/>
<evidence type="ECO:0000256" key="3">
    <source>
        <dbReference type="ARBA" id="ARBA00012438"/>
    </source>
</evidence>
<dbReference type="InterPro" id="IPR003660">
    <property type="entry name" value="HAMP_dom"/>
</dbReference>
<dbReference type="FunFam" id="3.30.565.10:FF:000006">
    <property type="entry name" value="Sensor histidine kinase WalK"/>
    <property type="match status" value="1"/>
</dbReference>
<dbReference type="InterPro" id="IPR035965">
    <property type="entry name" value="PAS-like_dom_sf"/>
</dbReference>
<organism evidence="13 14">
    <name type="scientific">Geotalea uraniireducens (strain Rf4)</name>
    <name type="common">Geobacter uraniireducens</name>
    <dbReference type="NCBI Taxonomy" id="351605"/>
    <lineage>
        <taxon>Bacteria</taxon>
        <taxon>Pseudomonadati</taxon>
        <taxon>Thermodesulfobacteriota</taxon>
        <taxon>Desulfuromonadia</taxon>
        <taxon>Geobacterales</taxon>
        <taxon>Geobacteraceae</taxon>
        <taxon>Geotalea</taxon>
    </lineage>
</organism>
<dbReference type="Gene3D" id="1.10.287.130">
    <property type="match status" value="1"/>
</dbReference>
<feature type="transmembrane region" description="Helical" evidence="8">
    <location>
        <begin position="7"/>
        <end position="26"/>
    </location>
</feature>
<dbReference type="InterPro" id="IPR000700">
    <property type="entry name" value="PAS-assoc_C"/>
</dbReference>
<evidence type="ECO:0000256" key="2">
    <source>
        <dbReference type="ARBA" id="ARBA00004370"/>
    </source>
</evidence>
<dbReference type="SMART" id="SM00091">
    <property type="entry name" value="PAS"/>
    <property type="match status" value="1"/>
</dbReference>
<keyword evidence="7 8" id="KW-0472">Membrane</keyword>
<dbReference type="Gene3D" id="3.30.565.10">
    <property type="entry name" value="Histidine kinase-like ATPase, C-terminal domain"/>
    <property type="match status" value="1"/>
</dbReference>
<dbReference type="InterPro" id="IPR003594">
    <property type="entry name" value="HATPase_dom"/>
</dbReference>
<dbReference type="GO" id="GO:0000156">
    <property type="term" value="F:phosphorelay response regulator activity"/>
    <property type="evidence" value="ECO:0007669"/>
    <property type="project" value="TreeGrafter"/>
</dbReference>
<dbReference type="SUPFAM" id="SSF47384">
    <property type="entry name" value="Homodimeric domain of signal transducing histidine kinase"/>
    <property type="match status" value="1"/>
</dbReference>
<dbReference type="EMBL" id="CP000698">
    <property type="protein sequence ID" value="ABQ24269.1"/>
    <property type="molecule type" value="Genomic_DNA"/>
</dbReference>
<evidence type="ECO:0000256" key="7">
    <source>
        <dbReference type="ARBA" id="ARBA00023136"/>
    </source>
</evidence>
<dbReference type="InterPro" id="IPR001610">
    <property type="entry name" value="PAC"/>
</dbReference>
<sequence length="651" mass="72869">MRIRGKLITGYFMVALLTAVVGFFGINATKIVNDEFVRFSEDEMPLNQALQELKFAGLRIVTSTMEYGFLSRQGKEGRSGDEQKEEKRILAAGIKSYDNSFIRYEYLLRSHCRARGVKRSIDPIQSSGLELLNTSAAIVSLIEKNGTGSELRELKKKHEHAEQTFLQAVMSDYEQNRRDFTVSKDLTNATMWDAKHNIEMLTISTFVLALLCGILISASISRRLTRLELAAKKIGEGELETVIDIKSNDEVGSLATAFSRMVGDLKRSRDEIVAGKNYLNDIIHSMMDALIVVAPDGTIQSINGAACSMLGYDEEPVGEAFANILQESPFDELVEQGFMRNAEKTYLARDGRSIPVAFSGSVMWNSDNTMRGIVCVAQDITERKHAENMLHRYTEELRDNNEELKGFAYIVSHDMRAPLVNIKGFSRELLDVLQELDARLQGALSLIEEGERDRINTILRNEVPEALDFINSSVHRMDVMIKAVLKLSHLGRREIRTEPVKADELVHGILKTMKHQLERGKVTVTVGDLPDLVMDRTAMEQIVGNLLDNAVKYLEPGRPGKLEITAEQGDGKTTFHCRDNGRGISHEDMAKIFELFRRAGRQDTEGEGMGLAYVKTLLKRFGGRIWCESQPGEGSVFSFTIPMQGNLNGTS</sequence>
<evidence type="ECO:0000259" key="12">
    <source>
        <dbReference type="PROSITE" id="PS50885"/>
    </source>
</evidence>
<evidence type="ECO:0000256" key="1">
    <source>
        <dbReference type="ARBA" id="ARBA00000085"/>
    </source>
</evidence>
<evidence type="ECO:0000256" key="8">
    <source>
        <dbReference type="SAM" id="Phobius"/>
    </source>
</evidence>
<protein>
    <recommendedName>
        <fullName evidence="3">histidine kinase</fullName>
        <ecNumber evidence="3">2.7.13.3</ecNumber>
    </recommendedName>
</protein>
<comment type="subcellular location">
    <subcellularLocation>
        <location evidence="2">Membrane</location>
    </subcellularLocation>
</comment>
<dbReference type="EC" id="2.7.13.3" evidence="3"/>
<dbReference type="InterPro" id="IPR005467">
    <property type="entry name" value="His_kinase_dom"/>
</dbReference>
<dbReference type="PROSITE" id="PS50885">
    <property type="entry name" value="HAMP"/>
    <property type="match status" value="1"/>
</dbReference>
<reference evidence="13 14" key="1">
    <citation type="submission" date="2007-05" db="EMBL/GenBank/DDBJ databases">
        <title>Complete sequence of Geobacter uraniireducens Rf4.</title>
        <authorList>
            <consortium name="US DOE Joint Genome Institute"/>
            <person name="Copeland A."/>
            <person name="Lucas S."/>
            <person name="Lapidus A."/>
            <person name="Barry K."/>
            <person name="Detter J.C."/>
            <person name="Glavina del Rio T."/>
            <person name="Hammon N."/>
            <person name="Israni S."/>
            <person name="Dalin E."/>
            <person name="Tice H."/>
            <person name="Pitluck S."/>
            <person name="Chertkov O."/>
            <person name="Brettin T."/>
            <person name="Bruce D."/>
            <person name="Han C."/>
            <person name="Schmutz J."/>
            <person name="Larimer F."/>
            <person name="Land M."/>
            <person name="Hauser L."/>
            <person name="Kyrpides N."/>
            <person name="Mikhailova N."/>
            <person name="Shelobolina E."/>
            <person name="Aklujkar M."/>
            <person name="Lovley D."/>
            <person name="Richardson P."/>
        </authorList>
    </citation>
    <scope>NUCLEOTIDE SEQUENCE [LARGE SCALE GENOMIC DNA]</scope>
    <source>
        <strain evidence="14">ATCC BAA-1134 / JCM 13001 / Rf4</strain>
    </source>
</reference>
<dbReference type="SUPFAM" id="SSF55785">
    <property type="entry name" value="PYP-like sensor domain (PAS domain)"/>
    <property type="match status" value="1"/>
</dbReference>
<dbReference type="PROSITE" id="PS50113">
    <property type="entry name" value="PAC"/>
    <property type="match status" value="1"/>
</dbReference>
<dbReference type="Pfam" id="PF13426">
    <property type="entry name" value="PAS_9"/>
    <property type="match status" value="1"/>
</dbReference>
<keyword evidence="8" id="KW-0812">Transmembrane</keyword>
<dbReference type="RefSeq" id="WP_011936998.1">
    <property type="nucleotide sequence ID" value="NC_009483.1"/>
</dbReference>
<keyword evidence="4" id="KW-0597">Phosphoprotein</keyword>
<evidence type="ECO:0000313" key="14">
    <source>
        <dbReference type="Proteomes" id="UP000006695"/>
    </source>
</evidence>
<dbReference type="InterPro" id="IPR050351">
    <property type="entry name" value="BphY/WalK/GraS-like"/>
</dbReference>
<dbReference type="InterPro" id="IPR036097">
    <property type="entry name" value="HisK_dim/P_sf"/>
</dbReference>
<dbReference type="PROSITE" id="PS50109">
    <property type="entry name" value="HIS_KIN"/>
    <property type="match status" value="1"/>
</dbReference>
<dbReference type="Pfam" id="PF02518">
    <property type="entry name" value="HATPase_c"/>
    <property type="match status" value="1"/>
</dbReference>
<evidence type="ECO:0000256" key="6">
    <source>
        <dbReference type="ARBA" id="ARBA00022777"/>
    </source>
</evidence>
<evidence type="ECO:0000259" key="10">
    <source>
        <dbReference type="PROSITE" id="PS50112"/>
    </source>
</evidence>
<feature type="domain" description="HAMP" evidence="12">
    <location>
        <begin position="218"/>
        <end position="270"/>
    </location>
</feature>
<dbReference type="PRINTS" id="PR00344">
    <property type="entry name" value="BCTRLSENSOR"/>
</dbReference>
<dbReference type="PANTHER" id="PTHR42878:SF15">
    <property type="entry name" value="BACTERIOPHYTOCHROME"/>
    <property type="match status" value="1"/>
</dbReference>
<dbReference type="SUPFAM" id="SSF158472">
    <property type="entry name" value="HAMP domain-like"/>
    <property type="match status" value="1"/>
</dbReference>
<dbReference type="CDD" id="cd06225">
    <property type="entry name" value="HAMP"/>
    <property type="match status" value="1"/>
</dbReference>